<evidence type="ECO:0000256" key="1">
    <source>
        <dbReference type="ARBA" id="ARBA00004442"/>
    </source>
</evidence>
<evidence type="ECO:0000259" key="7">
    <source>
        <dbReference type="Pfam" id="PF14322"/>
    </source>
</evidence>
<dbReference type="EMBL" id="AP018694">
    <property type="protein sequence ID" value="BBE20339.1"/>
    <property type="molecule type" value="Genomic_DNA"/>
</dbReference>
<keyword evidence="4" id="KW-0472">Membrane</keyword>
<evidence type="ECO:0000256" key="3">
    <source>
        <dbReference type="ARBA" id="ARBA00022729"/>
    </source>
</evidence>
<dbReference type="PROSITE" id="PS51257">
    <property type="entry name" value="PROKAR_LIPOPROTEIN"/>
    <property type="match status" value="1"/>
</dbReference>
<evidence type="ECO:0000313" key="8">
    <source>
        <dbReference type="EMBL" id="BBE20339.1"/>
    </source>
</evidence>
<dbReference type="InterPro" id="IPR011990">
    <property type="entry name" value="TPR-like_helical_dom_sf"/>
</dbReference>
<comment type="subcellular location">
    <subcellularLocation>
        <location evidence="1">Cell outer membrane</location>
    </subcellularLocation>
</comment>
<feature type="domain" description="RagB/SusD" evidence="6">
    <location>
        <begin position="391"/>
        <end position="526"/>
    </location>
</feature>
<dbReference type="InterPro" id="IPR012944">
    <property type="entry name" value="SusD_RagB_dom"/>
</dbReference>
<evidence type="ECO:0000256" key="4">
    <source>
        <dbReference type="ARBA" id="ARBA00023136"/>
    </source>
</evidence>
<dbReference type="KEGG" id="anf:AQPE_4530"/>
<dbReference type="InterPro" id="IPR033985">
    <property type="entry name" value="SusD-like_N"/>
</dbReference>
<name>A0A5K7SFT6_9BACT</name>
<dbReference type="Pfam" id="PF14322">
    <property type="entry name" value="SusD-like_3"/>
    <property type="match status" value="1"/>
</dbReference>
<comment type="similarity">
    <text evidence="2">Belongs to the SusD family.</text>
</comment>
<gene>
    <name evidence="8" type="ORF">AQPE_4530</name>
</gene>
<dbReference type="Proteomes" id="UP001193389">
    <property type="component" value="Chromosome"/>
</dbReference>
<reference evidence="8" key="1">
    <citation type="journal article" date="2020" name="Int. J. Syst. Evol. Microbiol.">
        <title>Aquipluma nitroreducens gen. nov. sp. nov., a novel facultatively anaerobic bacterium isolated from a freshwater lake.</title>
        <authorList>
            <person name="Watanabe M."/>
            <person name="Kojima H."/>
            <person name="Fukui M."/>
        </authorList>
    </citation>
    <scope>NUCLEOTIDE SEQUENCE</scope>
    <source>
        <strain evidence="8">MeG22</strain>
    </source>
</reference>
<keyword evidence="9" id="KW-1185">Reference proteome</keyword>
<evidence type="ECO:0000313" key="9">
    <source>
        <dbReference type="Proteomes" id="UP001193389"/>
    </source>
</evidence>
<organism evidence="8 9">
    <name type="scientific">Aquipluma nitroreducens</name>
    <dbReference type="NCBI Taxonomy" id="2010828"/>
    <lineage>
        <taxon>Bacteria</taxon>
        <taxon>Pseudomonadati</taxon>
        <taxon>Bacteroidota</taxon>
        <taxon>Bacteroidia</taxon>
        <taxon>Marinilabiliales</taxon>
        <taxon>Prolixibacteraceae</taxon>
        <taxon>Aquipluma</taxon>
    </lineage>
</organism>
<dbReference type="AlphaFoldDB" id="A0A5K7SFT6"/>
<keyword evidence="3" id="KW-0732">Signal</keyword>
<dbReference type="Gene3D" id="1.25.40.390">
    <property type="match status" value="1"/>
</dbReference>
<evidence type="ECO:0000256" key="5">
    <source>
        <dbReference type="ARBA" id="ARBA00023237"/>
    </source>
</evidence>
<evidence type="ECO:0000259" key="6">
    <source>
        <dbReference type="Pfam" id="PF07980"/>
    </source>
</evidence>
<dbReference type="GO" id="GO:0009279">
    <property type="term" value="C:cell outer membrane"/>
    <property type="evidence" value="ECO:0007669"/>
    <property type="project" value="UniProtKB-SubCell"/>
</dbReference>
<dbReference type="Pfam" id="PF07980">
    <property type="entry name" value="SusD_RagB"/>
    <property type="match status" value="1"/>
</dbReference>
<evidence type="ECO:0000256" key="2">
    <source>
        <dbReference type="ARBA" id="ARBA00006275"/>
    </source>
</evidence>
<proteinExistence type="inferred from homology"/>
<dbReference type="RefSeq" id="WP_318348498.1">
    <property type="nucleotide sequence ID" value="NZ_AP018694.1"/>
</dbReference>
<sequence>MRTKFIYIFFCIAGTLLFSSCEDRLLVEQQGATSVESFYKTDVDAEQAIAAVYFQWRSQAYNDFFLKNCLSDDINSGGGSRGDNAILEQLNEYKFSPSNGTASGYFSGLYTLIYRANLVINNFSEESTTKKKAIAEAKVASAWAYFNLVTLWGPVPLVTKPLAPSEYQQANGSLSDIWAYIEKDLNEAISSGELPEKSSVTDKTIGARVTKQFAQALLGKSQLFEGKNAEAATTLKAVISSGKYSLVADYSNVLRKVEDFGAENLFEVNSINDGDNAFNQGTTILGNMYGWRSDKMSLFGYFMNAHDLYPGGWGFANPTKSLYDAFVEMEGQDGYRLNNTLKTYEQVKTIGAPIAPVTINAGTSLYGHEGVFDWKWRFLGSEVITNSYGLATDNNYRMMRYAEVLLLAAEACLQSGDQASALNYINQIRTRAKLPNLSTLTLNDIKKEKRLELCIEQVRFQDLVRWGDAATALANRGKQIPVFNGTAVSYPYSNETYGFKTGKNELLPFPEHEMGVNQNIKQNPGW</sequence>
<dbReference type="SUPFAM" id="SSF48452">
    <property type="entry name" value="TPR-like"/>
    <property type="match status" value="1"/>
</dbReference>
<accession>A0A5K7SFT6</accession>
<protein>
    <submittedName>
        <fullName evidence="8">Outer membrane protein</fullName>
    </submittedName>
</protein>
<keyword evidence="5" id="KW-0998">Cell outer membrane</keyword>
<feature type="domain" description="SusD-like N-terminal" evidence="7">
    <location>
        <begin position="40"/>
        <end position="220"/>
    </location>
</feature>